<protein>
    <submittedName>
        <fullName evidence="3">Metallophosphoesterase</fullName>
    </submittedName>
</protein>
<dbReference type="InterPro" id="IPR004843">
    <property type="entry name" value="Calcineurin-like_PHP"/>
</dbReference>
<dbReference type="GO" id="GO:0046872">
    <property type="term" value="F:metal ion binding"/>
    <property type="evidence" value="ECO:0007669"/>
    <property type="project" value="InterPro"/>
</dbReference>
<dbReference type="PANTHER" id="PTHR22953:SF153">
    <property type="entry name" value="PURPLE ACID PHOSPHATASE"/>
    <property type="match status" value="1"/>
</dbReference>
<evidence type="ECO:0000259" key="2">
    <source>
        <dbReference type="Pfam" id="PF00149"/>
    </source>
</evidence>
<dbReference type="InterPro" id="IPR039331">
    <property type="entry name" value="PAPs-like"/>
</dbReference>
<dbReference type="PANTHER" id="PTHR22953">
    <property type="entry name" value="ACID PHOSPHATASE RELATED"/>
    <property type="match status" value="1"/>
</dbReference>
<name>A0A9D8PIS1_9DELT</name>
<dbReference type="GO" id="GO:0003993">
    <property type="term" value="F:acid phosphatase activity"/>
    <property type="evidence" value="ECO:0007669"/>
    <property type="project" value="InterPro"/>
</dbReference>
<gene>
    <name evidence="3" type="ORF">JW984_00920</name>
</gene>
<sequence length="376" mass="41294">MSKALFSAVISITIAVAVLFGVGANSAEIVIGPVLEFPGADRMTIFWETDVAAVGGIALVVGGGAERIRSTVLEASTAHRVVLNELLPATEYSYSVLADGVSLYTSKFKTLPAEGDYRVVLVGDIHAPAEPFSTLAPLIERKSPDFVVLLGDLVCEGENRHEWDSLFELGRNLFDHVPVFPVIGDHDFDRGDGVHLYERFFSESDDGGEKNRYYVENICGDLFIFLDVESGGIRQWIWFADTLMKAAQDAGRGRIYVLSHEGVVSFKGNRKGCFLLKHFLGIMSYAGVSALISGHDHHFVAGRTHNGIDFFVTGGGGGALYDINPENFYAKFVGVMEESYKGYHFLVMDVSDKGFTVTVVNQKGEEIYRKEVKEPR</sequence>
<evidence type="ECO:0000313" key="4">
    <source>
        <dbReference type="Proteomes" id="UP000809273"/>
    </source>
</evidence>
<dbReference type="InterPro" id="IPR008963">
    <property type="entry name" value="Purple_acid_Pase-like_N"/>
</dbReference>
<comment type="caution">
    <text evidence="3">The sequence shown here is derived from an EMBL/GenBank/DDBJ whole genome shotgun (WGS) entry which is preliminary data.</text>
</comment>
<dbReference type="SUPFAM" id="SSF49363">
    <property type="entry name" value="Purple acid phosphatase, N-terminal domain"/>
    <property type="match status" value="1"/>
</dbReference>
<evidence type="ECO:0000256" key="1">
    <source>
        <dbReference type="ARBA" id="ARBA00022729"/>
    </source>
</evidence>
<dbReference type="Pfam" id="PF00149">
    <property type="entry name" value="Metallophos"/>
    <property type="match status" value="1"/>
</dbReference>
<keyword evidence="1" id="KW-0732">Signal</keyword>
<accession>A0A9D8PIS1</accession>
<proteinExistence type="predicted"/>
<reference evidence="3" key="2">
    <citation type="submission" date="2021-01" db="EMBL/GenBank/DDBJ databases">
        <authorList>
            <person name="Hahn C.R."/>
            <person name="Youssef N.H."/>
            <person name="Elshahed M."/>
        </authorList>
    </citation>
    <scope>NUCLEOTIDE SEQUENCE</scope>
    <source>
        <strain evidence="3">Zod_Metabat.24</strain>
    </source>
</reference>
<dbReference type="InterPro" id="IPR029052">
    <property type="entry name" value="Metallo-depent_PP-like"/>
</dbReference>
<dbReference type="SUPFAM" id="SSF56300">
    <property type="entry name" value="Metallo-dependent phosphatases"/>
    <property type="match status" value="1"/>
</dbReference>
<evidence type="ECO:0000313" key="3">
    <source>
        <dbReference type="EMBL" id="MBN1571741.1"/>
    </source>
</evidence>
<dbReference type="AlphaFoldDB" id="A0A9D8PIS1"/>
<dbReference type="Proteomes" id="UP000809273">
    <property type="component" value="Unassembled WGS sequence"/>
</dbReference>
<feature type="domain" description="Calcineurin-like phosphoesterase" evidence="2">
    <location>
        <begin position="118"/>
        <end position="298"/>
    </location>
</feature>
<reference evidence="3" key="1">
    <citation type="journal article" date="2021" name="Environ. Microbiol.">
        <title>Genomic characterization of three novel Desulfobacterota classes expand the metabolic and phylogenetic diversity of the phylum.</title>
        <authorList>
            <person name="Murphy C.L."/>
            <person name="Biggerstaff J."/>
            <person name="Eichhorn A."/>
            <person name="Ewing E."/>
            <person name="Shahan R."/>
            <person name="Soriano D."/>
            <person name="Stewart S."/>
            <person name="VanMol K."/>
            <person name="Walker R."/>
            <person name="Walters P."/>
            <person name="Elshahed M.S."/>
            <person name="Youssef N.H."/>
        </authorList>
    </citation>
    <scope>NUCLEOTIDE SEQUENCE</scope>
    <source>
        <strain evidence="3">Zod_Metabat.24</strain>
    </source>
</reference>
<dbReference type="EMBL" id="JAFGIX010000003">
    <property type="protein sequence ID" value="MBN1571741.1"/>
    <property type="molecule type" value="Genomic_DNA"/>
</dbReference>
<organism evidence="3 4">
    <name type="scientific">Candidatus Zymogenus saltonus</name>
    <dbReference type="NCBI Taxonomy" id="2844893"/>
    <lineage>
        <taxon>Bacteria</taxon>
        <taxon>Deltaproteobacteria</taxon>
        <taxon>Candidatus Zymogenia</taxon>
        <taxon>Candidatus Zymogeniales</taxon>
        <taxon>Candidatus Zymogenaceae</taxon>
        <taxon>Candidatus Zymogenus</taxon>
    </lineage>
</organism>
<dbReference type="Gene3D" id="3.60.21.10">
    <property type="match status" value="1"/>
</dbReference>